<dbReference type="Proteomes" id="UP001596422">
    <property type="component" value="Unassembled WGS sequence"/>
</dbReference>
<reference evidence="2" key="1">
    <citation type="journal article" date="2019" name="Int. J. Syst. Evol. Microbiol.">
        <title>The Global Catalogue of Microorganisms (GCM) 10K type strain sequencing project: providing services to taxonomists for standard genome sequencing and annotation.</title>
        <authorList>
            <consortium name="The Broad Institute Genomics Platform"/>
            <consortium name="The Broad Institute Genome Sequencing Center for Infectious Disease"/>
            <person name="Wu L."/>
            <person name="Ma J."/>
        </authorList>
    </citation>
    <scope>NUCLEOTIDE SEQUENCE [LARGE SCALE GENOMIC DNA]</scope>
    <source>
        <strain evidence="2">NBRC 111756</strain>
    </source>
</reference>
<comment type="caution">
    <text evidence="1">The sequence shown here is derived from an EMBL/GenBank/DDBJ whole genome shotgun (WGS) entry which is preliminary data.</text>
</comment>
<name>A0ABW1ZUC6_9GAMM</name>
<organism evidence="1 2">
    <name type="scientific">Marinobacterium aestuariivivens</name>
    <dbReference type="NCBI Taxonomy" id="1698799"/>
    <lineage>
        <taxon>Bacteria</taxon>
        <taxon>Pseudomonadati</taxon>
        <taxon>Pseudomonadota</taxon>
        <taxon>Gammaproteobacteria</taxon>
        <taxon>Oceanospirillales</taxon>
        <taxon>Oceanospirillaceae</taxon>
        <taxon>Marinobacterium</taxon>
    </lineage>
</organism>
<evidence type="ECO:0000313" key="2">
    <source>
        <dbReference type="Proteomes" id="UP001596422"/>
    </source>
</evidence>
<sequence>MLSQKLAVDPRGCFQGERRAPAPETLAIARKPLPTLEFGVEAIDSLPDRITLGADRHQE</sequence>
<dbReference type="RefSeq" id="WP_379907445.1">
    <property type="nucleotide sequence ID" value="NZ_JBHSWE010000001.1"/>
</dbReference>
<protein>
    <submittedName>
        <fullName evidence="1">Uncharacterized protein</fullName>
    </submittedName>
</protein>
<proteinExistence type="predicted"/>
<keyword evidence="2" id="KW-1185">Reference proteome</keyword>
<accession>A0ABW1ZUC6</accession>
<gene>
    <name evidence="1" type="ORF">ACFQDL_01275</name>
</gene>
<dbReference type="EMBL" id="JBHSWE010000001">
    <property type="protein sequence ID" value="MFC6668888.1"/>
    <property type="molecule type" value="Genomic_DNA"/>
</dbReference>
<evidence type="ECO:0000313" key="1">
    <source>
        <dbReference type="EMBL" id="MFC6668888.1"/>
    </source>
</evidence>